<dbReference type="Gene3D" id="3.40.50.720">
    <property type="entry name" value="NAD(P)-binding Rossmann-like Domain"/>
    <property type="match status" value="1"/>
</dbReference>
<dbReference type="STRING" id="630515.SAMN04489812_0279"/>
<dbReference type="PRINTS" id="PR00080">
    <property type="entry name" value="SDRFAMILY"/>
</dbReference>
<dbReference type="PANTHER" id="PTHR42760">
    <property type="entry name" value="SHORT-CHAIN DEHYDROGENASES/REDUCTASES FAMILY MEMBER"/>
    <property type="match status" value="1"/>
</dbReference>
<dbReference type="AlphaFoldDB" id="A0A1H1MWK5"/>
<organism evidence="3 4">
    <name type="scientific">Microlunatus soli</name>
    <dbReference type="NCBI Taxonomy" id="630515"/>
    <lineage>
        <taxon>Bacteria</taxon>
        <taxon>Bacillati</taxon>
        <taxon>Actinomycetota</taxon>
        <taxon>Actinomycetes</taxon>
        <taxon>Propionibacteriales</taxon>
        <taxon>Propionibacteriaceae</taxon>
        <taxon>Microlunatus</taxon>
    </lineage>
</organism>
<dbReference type="PANTHER" id="PTHR42760:SF123">
    <property type="entry name" value="OXIDOREDUCTASE"/>
    <property type="match status" value="1"/>
</dbReference>
<reference evidence="3 4" key="1">
    <citation type="submission" date="2016-10" db="EMBL/GenBank/DDBJ databases">
        <authorList>
            <person name="de Groot N.N."/>
        </authorList>
    </citation>
    <scope>NUCLEOTIDE SEQUENCE [LARGE SCALE GENOMIC DNA]</scope>
    <source>
        <strain evidence="3 4">DSM 21800</strain>
    </source>
</reference>
<dbReference type="PROSITE" id="PS00061">
    <property type="entry name" value="ADH_SHORT"/>
    <property type="match status" value="1"/>
</dbReference>
<proteinExistence type="inferred from homology"/>
<evidence type="ECO:0000313" key="3">
    <source>
        <dbReference type="EMBL" id="SDR90845.1"/>
    </source>
</evidence>
<dbReference type="SUPFAM" id="SSF51735">
    <property type="entry name" value="NAD(P)-binding Rossmann-fold domains"/>
    <property type="match status" value="1"/>
</dbReference>
<accession>A0A1H1MWK5</accession>
<evidence type="ECO:0000313" key="4">
    <source>
        <dbReference type="Proteomes" id="UP000199103"/>
    </source>
</evidence>
<dbReference type="OrthoDB" id="5290708at2"/>
<comment type="similarity">
    <text evidence="1">Belongs to the short-chain dehydrogenases/reductases (SDR) family.</text>
</comment>
<protein>
    <submittedName>
        <fullName evidence="3">NAD(P)-dependent dehydrogenase, short-chain alcohol dehydrogenase family</fullName>
    </submittedName>
</protein>
<evidence type="ECO:0000256" key="1">
    <source>
        <dbReference type="ARBA" id="ARBA00006484"/>
    </source>
</evidence>
<evidence type="ECO:0000256" key="2">
    <source>
        <dbReference type="ARBA" id="ARBA00023002"/>
    </source>
</evidence>
<dbReference type="EMBL" id="LT629772">
    <property type="protein sequence ID" value="SDR90845.1"/>
    <property type="molecule type" value="Genomic_DNA"/>
</dbReference>
<name>A0A1H1MWK5_9ACTN</name>
<dbReference type="Pfam" id="PF13561">
    <property type="entry name" value="adh_short_C2"/>
    <property type="match status" value="1"/>
</dbReference>
<dbReference type="RefSeq" id="WP_091518702.1">
    <property type="nucleotide sequence ID" value="NZ_LT629772.1"/>
</dbReference>
<sequence length="242" mass="24564">MDGISSYRPDLFAGREVVVVGGTSGIGLAVAEAFAQLGGTVTAAGLLAEPLDARPGVTPYALDVTDSDAVGALFADRPRIDVLVNCAGVIRRDAEFELDVFADVLDVNLTGTMRTCVAAREALAAAAGCVINTASMHSFISGPRIPAYTASKGGVAQLTKSLAGAWAEQGIRVNAVAPGWIGTPLTGAIRHTAAGEMITARTPMGRWGESDEVAAAVIFLASPAASFVTGSVLTVDGGFLTG</sequence>
<dbReference type="GO" id="GO:0030497">
    <property type="term" value="P:fatty acid elongation"/>
    <property type="evidence" value="ECO:0007669"/>
    <property type="project" value="TreeGrafter"/>
</dbReference>
<keyword evidence="4" id="KW-1185">Reference proteome</keyword>
<dbReference type="InterPro" id="IPR020904">
    <property type="entry name" value="Sc_DH/Rdtase_CS"/>
</dbReference>
<dbReference type="FunFam" id="3.40.50.720:FF:000084">
    <property type="entry name" value="Short-chain dehydrogenase reductase"/>
    <property type="match status" value="1"/>
</dbReference>
<dbReference type="GO" id="GO:0016616">
    <property type="term" value="F:oxidoreductase activity, acting on the CH-OH group of donors, NAD or NADP as acceptor"/>
    <property type="evidence" value="ECO:0007669"/>
    <property type="project" value="TreeGrafter"/>
</dbReference>
<dbReference type="PRINTS" id="PR00081">
    <property type="entry name" value="GDHRDH"/>
</dbReference>
<dbReference type="InterPro" id="IPR036291">
    <property type="entry name" value="NAD(P)-bd_dom_sf"/>
</dbReference>
<dbReference type="Proteomes" id="UP000199103">
    <property type="component" value="Chromosome I"/>
</dbReference>
<gene>
    <name evidence="3" type="ORF">SAMN04489812_0279</name>
</gene>
<dbReference type="InterPro" id="IPR002347">
    <property type="entry name" value="SDR_fam"/>
</dbReference>
<keyword evidence="2" id="KW-0560">Oxidoreductase</keyword>